<evidence type="ECO:0000256" key="4">
    <source>
        <dbReference type="ARBA" id="ARBA00022679"/>
    </source>
</evidence>
<dbReference type="OrthoDB" id="9810730at2"/>
<accession>A0A510XQE5</accession>
<dbReference type="InterPro" id="IPR036097">
    <property type="entry name" value="HisK_dim/P_sf"/>
</dbReference>
<dbReference type="PROSITE" id="PS50110">
    <property type="entry name" value="RESPONSE_REGULATORY"/>
    <property type="match status" value="2"/>
</dbReference>
<reference evidence="16 17" key="1">
    <citation type="submission" date="2019-07" db="EMBL/GenBank/DDBJ databases">
        <title>Whole genome shotgun sequence of Pseudoalteromonas espejiana NBRC 102222.</title>
        <authorList>
            <person name="Hosoyama A."/>
            <person name="Uohara A."/>
            <person name="Ohji S."/>
            <person name="Ichikawa N."/>
        </authorList>
    </citation>
    <scope>NUCLEOTIDE SEQUENCE [LARGE SCALE GENOMIC DNA]</scope>
    <source>
        <strain evidence="16 17">NBRC 102222</strain>
    </source>
</reference>
<dbReference type="RefSeq" id="WP_089346504.1">
    <property type="nucleotide sequence ID" value="NZ_BJUM01000001.1"/>
</dbReference>
<evidence type="ECO:0000256" key="13">
    <source>
        <dbReference type="SAM" id="Phobius"/>
    </source>
</evidence>
<dbReference type="InterPro" id="IPR004358">
    <property type="entry name" value="Sig_transdc_His_kin-like_C"/>
</dbReference>
<evidence type="ECO:0000256" key="2">
    <source>
        <dbReference type="ARBA" id="ARBA00012438"/>
    </source>
</evidence>
<dbReference type="GO" id="GO:0005524">
    <property type="term" value="F:ATP binding"/>
    <property type="evidence" value="ECO:0007669"/>
    <property type="project" value="UniProtKB-KW"/>
</dbReference>
<comment type="catalytic activity">
    <reaction evidence="1">
        <text>ATP + protein L-histidine = ADP + protein N-phospho-L-histidine.</text>
        <dbReference type="EC" id="2.7.13.3"/>
    </reaction>
</comment>
<protein>
    <recommendedName>
        <fullName evidence="10">Sensory/regulatory protein RpfC</fullName>
        <ecNumber evidence="2">2.7.13.3</ecNumber>
    </recommendedName>
</protein>
<dbReference type="SMART" id="SM00448">
    <property type="entry name" value="REC"/>
    <property type="match status" value="2"/>
</dbReference>
<feature type="modified residue" description="4-aspartylphosphate" evidence="11">
    <location>
        <position position="698"/>
    </location>
</feature>
<dbReference type="EMBL" id="BJUM01000001">
    <property type="protein sequence ID" value="GEK53209.1"/>
    <property type="molecule type" value="Genomic_DNA"/>
</dbReference>
<dbReference type="Pfam" id="PF00512">
    <property type="entry name" value="HisKA"/>
    <property type="match status" value="1"/>
</dbReference>
<keyword evidence="13" id="KW-0472">Membrane</keyword>
<dbReference type="PANTHER" id="PTHR45339:SF1">
    <property type="entry name" value="HYBRID SIGNAL TRANSDUCTION HISTIDINE KINASE J"/>
    <property type="match status" value="1"/>
</dbReference>
<keyword evidence="13" id="KW-0812">Transmembrane</keyword>
<organism evidence="16 17">
    <name type="scientific">Pseudoalteromonas espejiana</name>
    <dbReference type="NCBI Taxonomy" id="28107"/>
    <lineage>
        <taxon>Bacteria</taxon>
        <taxon>Pseudomonadati</taxon>
        <taxon>Pseudomonadota</taxon>
        <taxon>Gammaproteobacteria</taxon>
        <taxon>Alteromonadales</taxon>
        <taxon>Pseudoalteromonadaceae</taxon>
        <taxon>Pseudoalteromonas</taxon>
    </lineage>
</organism>
<feature type="modified residue" description="4-aspartylphosphate" evidence="11">
    <location>
        <position position="833"/>
    </location>
</feature>
<evidence type="ECO:0000259" key="14">
    <source>
        <dbReference type="PROSITE" id="PS50109"/>
    </source>
</evidence>
<dbReference type="GO" id="GO:0000155">
    <property type="term" value="F:phosphorelay sensor kinase activity"/>
    <property type="evidence" value="ECO:0007669"/>
    <property type="project" value="InterPro"/>
</dbReference>
<dbReference type="CDD" id="cd00156">
    <property type="entry name" value="REC"/>
    <property type="match status" value="1"/>
</dbReference>
<dbReference type="SUPFAM" id="SSF52172">
    <property type="entry name" value="CheY-like"/>
    <property type="match status" value="2"/>
</dbReference>
<evidence type="ECO:0000259" key="15">
    <source>
        <dbReference type="PROSITE" id="PS50110"/>
    </source>
</evidence>
<dbReference type="Gene3D" id="3.40.50.2300">
    <property type="match status" value="2"/>
</dbReference>
<evidence type="ECO:0000256" key="5">
    <source>
        <dbReference type="ARBA" id="ARBA00022741"/>
    </source>
</evidence>
<dbReference type="CDD" id="cd17546">
    <property type="entry name" value="REC_hyHK_CKI1_RcsC-like"/>
    <property type="match status" value="1"/>
</dbReference>
<evidence type="ECO:0000313" key="16">
    <source>
        <dbReference type="EMBL" id="GEK53209.1"/>
    </source>
</evidence>
<sequence length="916" mass="101900">MKTSFVIIFLIFQLVGFKLHASESDNSIQILLINATNQDMPWQKSVELGLRKELSSRNYGFDLFVENMDVGRFNEGAQKHIVGTYLKQKYKNKPIDIIITQSPSAAALLSELTDFYATVPRIYLEPGAQFTLPKHIKGSIIQAKLDYKQATLNAVTIAKPEKLIVILDTKNDIGLNFYQSLLPIISEHFSHLEIENWFDIPAEELINKVQAAPKNAIILFTPIFRRYDNKRQSPYQFVSILAKNSRAPIFSYWHVLLGTGVVGGYMLSGDKIGERAADAVIYYYNHGKLKPLNGENLSAHYYDWRQLKAFNFDTITLPKGSSVLYYTPTYFEQNKTLIYSAFAIIIILSSCLGFVLYLNNKRVGLLNALDLEKLKLESRVEQRTEELVIAKEEAEHLATVKSDFLANMSHEIRTPMNGIIGLTDILLEDNLPQKHKHLLDKIKYSSDQLLVVINDILDFSKIEAGQINLEEYAFSINSVVDYITTMFESQAIDKGIEFSVVVNPKVPTSLIGDIVRINQVLLNLCSNAIKFTPYGKVLVTIEAEPFTEQSNATLLHFIVKDSGVGIAEQNLPTMFDSFTQADSSTTRKFGGTGLGLSISKRLCELMNGDISVTSTQGVGSEFTATMKVLVDKQPKPEKAKCGVFKSSVDVLVVDESVLALNTIDKQIKALGLNCTICISAEQAIKQIKSKHYKVVIADWGLHKKGNESLFVKLNELSVNKPGVVILMTQLNANAIFDEAKALNIDAVLQKPLKDKLLFEVIKSNLDNTAAAPSKGTNTLLSGLSILMAEDNAINQLIVTDALEKRGGKIHIVENGLECINALKTQRFDLILMDIHMPIMDGVEATKQIRKHSEAHIANIPIIALTANVMEKDIAFYMSLGVNAHVAKPLKTQTLISTILQCAQSANPSLNNDNSEY</sequence>
<proteinExistence type="predicted"/>
<dbReference type="AlphaFoldDB" id="A0A510XQE5"/>
<evidence type="ECO:0000256" key="11">
    <source>
        <dbReference type="PROSITE-ProRule" id="PRU00169"/>
    </source>
</evidence>
<evidence type="ECO:0000256" key="8">
    <source>
        <dbReference type="ARBA" id="ARBA00023012"/>
    </source>
</evidence>
<dbReference type="InterPro" id="IPR003661">
    <property type="entry name" value="HisK_dim/P_dom"/>
</dbReference>
<dbReference type="SMART" id="SM00388">
    <property type="entry name" value="HisKA"/>
    <property type="match status" value="1"/>
</dbReference>
<evidence type="ECO:0000256" key="9">
    <source>
        <dbReference type="ARBA" id="ARBA00064003"/>
    </source>
</evidence>
<feature type="domain" description="Response regulatory" evidence="15">
    <location>
        <begin position="649"/>
        <end position="765"/>
    </location>
</feature>
<dbReference type="InterPro" id="IPR003594">
    <property type="entry name" value="HATPase_dom"/>
</dbReference>
<feature type="transmembrane region" description="Helical" evidence="13">
    <location>
        <begin position="337"/>
        <end position="358"/>
    </location>
</feature>
<evidence type="ECO:0000256" key="7">
    <source>
        <dbReference type="ARBA" id="ARBA00022840"/>
    </source>
</evidence>
<dbReference type="EC" id="2.7.13.3" evidence="2"/>
<feature type="coiled-coil region" evidence="12">
    <location>
        <begin position="366"/>
        <end position="393"/>
    </location>
</feature>
<evidence type="ECO:0000256" key="3">
    <source>
        <dbReference type="ARBA" id="ARBA00022553"/>
    </source>
</evidence>
<keyword evidence="17" id="KW-1185">Reference proteome</keyword>
<keyword evidence="4" id="KW-0808">Transferase</keyword>
<feature type="domain" description="Histidine kinase" evidence="14">
    <location>
        <begin position="407"/>
        <end position="630"/>
    </location>
</feature>
<dbReference type="InterPro" id="IPR011006">
    <property type="entry name" value="CheY-like_superfamily"/>
</dbReference>
<dbReference type="InterPro" id="IPR005467">
    <property type="entry name" value="His_kinase_dom"/>
</dbReference>
<evidence type="ECO:0000313" key="17">
    <source>
        <dbReference type="Proteomes" id="UP000321419"/>
    </source>
</evidence>
<keyword evidence="7" id="KW-0067">ATP-binding</keyword>
<dbReference type="FunFam" id="1.10.287.130:FF:000002">
    <property type="entry name" value="Two-component osmosensing histidine kinase"/>
    <property type="match status" value="1"/>
</dbReference>
<dbReference type="Pfam" id="PF00072">
    <property type="entry name" value="Response_reg"/>
    <property type="match status" value="2"/>
</dbReference>
<dbReference type="Pfam" id="PF02518">
    <property type="entry name" value="HATPase_c"/>
    <property type="match status" value="1"/>
</dbReference>
<dbReference type="InterPro" id="IPR001789">
    <property type="entry name" value="Sig_transdc_resp-reg_receiver"/>
</dbReference>
<dbReference type="PROSITE" id="PS50109">
    <property type="entry name" value="HIS_KIN"/>
    <property type="match status" value="1"/>
</dbReference>
<name>A0A510XQE5_9GAMM</name>
<feature type="domain" description="Response regulatory" evidence="15">
    <location>
        <begin position="784"/>
        <end position="902"/>
    </location>
</feature>
<keyword evidence="12" id="KW-0175">Coiled coil</keyword>
<keyword evidence="6" id="KW-0418">Kinase</keyword>
<dbReference type="FunFam" id="3.30.565.10:FF:000010">
    <property type="entry name" value="Sensor histidine kinase RcsC"/>
    <property type="match status" value="1"/>
</dbReference>
<evidence type="ECO:0000256" key="12">
    <source>
        <dbReference type="SAM" id="Coils"/>
    </source>
</evidence>
<keyword evidence="3 11" id="KW-0597">Phosphoprotein</keyword>
<dbReference type="InterPro" id="IPR036890">
    <property type="entry name" value="HATPase_C_sf"/>
</dbReference>
<dbReference type="CDD" id="cd16922">
    <property type="entry name" value="HATPase_EvgS-ArcB-TorS-like"/>
    <property type="match status" value="1"/>
</dbReference>
<dbReference type="PANTHER" id="PTHR45339">
    <property type="entry name" value="HYBRID SIGNAL TRANSDUCTION HISTIDINE KINASE J"/>
    <property type="match status" value="1"/>
</dbReference>
<dbReference type="Proteomes" id="UP000321419">
    <property type="component" value="Unassembled WGS sequence"/>
</dbReference>
<dbReference type="Gene3D" id="3.30.565.10">
    <property type="entry name" value="Histidine kinase-like ATPase, C-terminal domain"/>
    <property type="match status" value="1"/>
</dbReference>
<dbReference type="SUPFAM" id="SSF55874">
    <property type="entry name" value="ATPase domain of HSP90 chaperone/DNA topoisomerase II/histidine kinase"/>
    <property type="match status" value="1"/>
</dbReference>
<evidence type="ECO:0000256" key="6">
    <source>
        <dbReference type="ARBA" id="ARBA00022777"/>
    </source>
</evidence>
<evidence type="ECO:0000256" key="10">
    <source>
        <dbReference type="ARBA" id="ARBA00068150"/>
    </source>
</evidence>
<comment type="caution">
    <text evidence="16">The sequence shown here is derived from an EMBL/GenBank/DDBJ whole genome shotgun (WGS) entry which is preliminary data.</text>
</comment>
<keyword evidence="8" id="KW-0902">Two-component regulatory system</keyword>
<dbReference type="Gene3D" id="1.10.287.130">
    <property type="match status" value="1"/>
</dbReference>
<dbReference type="CDD" id="cd00082">
    <property type="entry name" value="HisKA"/>
    <property type="match status" value="1"/>
</dbReference>
<dbReference type="SMART" id="SM00387">
    <property type="entry name" value="HATPase_c"/>
    <property type="match status" value="1"/>
</dbReference>
<keyword evidence="5" id="KW-0547">Nucleotide-binding</keyword>
<keyword evidence="13" id="KW-1133">Transmembrane helix</keyword>
<gene>
    <name evidence="16" type="ORF">PES01_00540</name>
</gene>
<comment type="subunit">
    <text evidence="9">At low DSF concentrations, interacts with RpfF.</text>
</comment>
<dbReference type="SUPFAM" id="SSF47384">
    <property type="entry name" value="Homodimeric domain of signal transducing histidine kinase"/>
    <property type="match status" value="1"/>
</dbReference>
<dbReference type="PRINTS" id="PR00344">
    <property type="entry name" value="BCTRLSENSOR"/>
</dbReference>
<evidence type="ECO:0000256" key="1">
    <source>
        <dbReference type="ARBA" id="ARBA00000085"/>
    </source>
</evidence>